<keyword evidence="3" id="KW-1185">Reference proteome</keyword>
<keyword evidence="1" id="KW-0732">Signal</keyword>
<gene>
    <name evidence="2" type="ORF">ACFOZ1_08695</name>
</gene>
<dbReference type="InterPro" id="IPR009291">
    <property type="entry name" value="Vps62"/>
</dbReference>
<evidence type="ECO:0000256" key="1">
    <source>
        <dbReference type="SAM" id="SignalP"/>
    </source>
</evidence>
<name>A0ABV8VXF6_9BACI</name>
<sequence length="338" mass="38064">MEKFLWKLSFLGLFVLYLMATPLHASSGDNDNDGIFDSLENQIMDKYAPQLILHPDEDYAISSVNWYLERVAMRFHHRGCLDEQILNSGDVNQSSLLLQQNYLKGNFCIDNNTIVYSTDARDTYKDGGFFLQPSNENEFDQLVYKGDSNQANWRIYAHIQQSTTLDNGYDIQYWFFYPFNEAPSVAGVKLNHEGDWEHITVTVDNSLNFHNAYYASHNDEGKRYSASELTFANPNGIYAASNEKLTGNFTHPVIYSAKGTHASYPTAGTQDRGILPTDYTGNGQVWNSVTKVINVGEKEAPLNGQTFIQYGGLWGEIGNTSISTGPKGPAFQSAWFNE</sequence>
<feature type="signal peptide" evidence="1">
    <location>
        <begin position="1"/>
        <end position="25"/>
    </location>
</feature>
<accession>A0ABV8VXF6</accession>
<dbReference type="PANTHER" id="PTHR48174:SF5">
    <property type="entry name" value="VACUOLAR PROTEIN SORTING-ASSOCIATED PROTEIN 62"/>
    <property type="match status" value="1"/>
</dbReference>
<dbReference type="PANTHER" id="PTHR48174">
    <property type="entry name" value="DUF946 FAMILY PROTEIN"/>
    <property type="match status" value="1"/>
</dbReference>
<evidence type="ECO:0000313" key="2">
    <source>
        <dbReference type="EMBL" id="MFC4387888.1"/>
    </source>
</evidence>
<evidence type="ECO:0000313" key="3">
    <source>
        <dbReference type="Proteomes" id="UP001595880"/>
    </source>
</evidence>
<protein>
    <submittedName>
        <fullName evidence="2">Vps62-related protein</fullName>
    </submittedName>
</protein>
<dbReference type="Pfam" id="PF06101">
    <property type="entry name" value="Vps62"/>
    <property type="match status" value="2"/>
</dbReference>
<reference evidence="3" key="1">
    <citation type="journal article" date="2019" name="Int. J. Syst. Evol. Microbiol.">
        <title>The Global Catalogue of Microorganisms (GCM) 10K type strain sequencing project: providing services to taxonomists for standard genome sequencing and annotation.</title>
        <authorList>
            <consortium name="The Broad Institute Genomics Platform"/>
            <consortium name="The Broad Institute Genome Sequencing Center for Infectious Disease"/>
            <person name="Wu L."/>
            <person name="Ma J."/>
        </authorList>
    </citation>
    <scope>NUCLEOTIDE SEQUENCE [LARGE SCALE GENOMIC DNA]</scope>
    <source>
        <strain evidence="3">KACC 14058</strain>
    </source>
</reference>
<dbReference type="RefSeq" id="WP_390198533.1">
    <property type="nucleotide sequence ID" value="NZ_JBHSDV010000002.1"/>
</dbReference>
<feature type="chain" id="PRO_5045102183" evidence="1">
    <location>
        <begin position="26"/>
        <end position="338"/>
    </location>
</feature>
<comment type="caution">
    <text evidence="2">The sequence shown here is derived from an EMBL/GenBank/DDBJ whole genome shotgun (WGS) entry which is preliminary data.</text>
</comment>
<organism evidence="2 3">
    <name type="scientific">Gracilibacillus marinus</name>
    <dbReference type="NCBI Taxonomy" id="630535"/>
    <lineage>
        <taxon>Bacteria</taxon>
        <taxon>Bacillati</taxon>
        <taxon>Bacillota</taxon>
        <taxon>Bacilli</taxon>
        <taxon>Bacillales</taxon>
        <taxon>Bacillaceae</taxon>
        <taxon>Gracilibacillus</taxon>
    </lineage>
</organism>
<dbReference type="Proteomes" id="UP001595880">
    <property type="component" value="Unassembled WGS sequence"/>
</dbReference>
<proteinExistence type="predicted"/>
<dbReference type="EMBL" id="JBHSDV010000002">
    <property type="protein sequence ID" value="MFC4387888.1"/>
    <property type="molecule type" value="Genomic_DNA"/>
</dbReference>